<dbReference type="PANTHER" id="PTHR21879">
    <property type="entry name" value="FI03362P-RELATED-RELATED"/>
    <property type="match status" value="1"/>
</dbReference>
<gene>
    <name evidence="2" type="ORF">Bhyg_02648</name>
</gene>
<dbReference type="EMBL" id="WJQU01000001">
    <property type="protein sequence ID" value="KAJ6647426.1"/>
    <property type="molecule type" value="Genomic_DNA"/>
</dbReference>
<dbReference type="PANTHER" id="PTHR21879:SF15">
    <property type="entry name" value="OSIRIS 21"/>
    <property type="match status" value="1"/>
</dbReference>
<sequence>MVNPFEMVQRGFVEILVLIAIVTCVTAASDGSASSWLGADFVVLQKVYDDCYDSNDFTGCLKGKALVALNKAVDQDSITLFDGVLLEKQNSTYTKDTPSITDERSLNELTGIDKELMIKLDKFLRSHILKLDMSEGRGKKEKKLHEYAMAAFLTAMGIAGPLGLKALAFISGKALIISKVALTIAGIIALKKIYSSDSHQESSIQVHASEHNRRNAYLNSYKPIVASNGFDPYYYDNPMQAQPIVH</sequence>
<dbReference type="Pfam" id="PF07898">
    <property type="entry name" value="DUF1676"/>
    <property type="match status" value="1"/>
</dbReference>
<comment type="caution">
    <text evidence="2">The sequence shown here is derived from an EMBL/GenBank/DDBJ whole genome shotgun (WGS) entry which is preliminary data.</text>
</comment>
<keyword evidence="3" id="KW-1185">Reference proteome</keyword>
<organism evidence="2 3">
    <name type="scientific">Pseudolycoriella hygida</name>
    <dbReference type="NCBI Taxonomy" id="35572"/>
    <lineage>
        <taxon>Eukaryota</taxon>
        <taxon>Metazoa</taxon>
        <taxon>Ecdysozoa</taxon>
        <taxon>Arthropoda</taxon>
        <taxon>Hexapoda</taxon>
        <taxon>Insecta</taxon>
        <taxon>Pterygota</taxon>
        <taxon>Neoptera</taxon>
        <taxon>Endopterygota</taxon>
        <taxon>Diptera</taxon>
        <taxon>Nematocera</taxon>
        <taxon>Sciaroidea</taxon>
        <taxon>Sciaridae</taxon>
        <taxon>Pseudolycoriella</taxon>
    </lineage>
</organism>
<keyword evidence="1" id="KW-1133">Transmembrane helix</keyword>
<dbReference type="AlphaFoldDB" id="A0A9Q0NBT5"/>
<dbReference type="GO" id="GO:0016020">
    <property type="term" value="C:membrane"/>
    <property type="evidence" value="ECO:0007669"/>
    <property type="project" value="TreeGrafter"/>
</dbReference>
<evidence type="ECO:0000313" key="2">
    <source>
        <dbReference type="EMBL" id="KAJ6647426.1"/>
    </source>
</evidence>
<name>A0A9Q0NBT5_9DIPT</name>
<feature type="transmembrane region" description="Helical" evidence="1">
    <location>
        <begin position="170"/>
        <end position="190"/>
    </location>
</feature>
<dbReference type="OrthoDB" id="7303967at2759"/>
<feature type="transmembrane region" description="Helical" evidence="1">
    <location>
        <begin position="12"/>
        <end position="29"/>
    </location>
</feature>
<evidence type="ECO:0008006" key="4">
    <source>
        <dbReference type="Google" id="ProtNLM"/>
    </source>
</evidence>
<dbReference type="InterPro" id="IPR012464">
    <property type="entry name" value="DUF1676"/>
</dbReference>
<protein>
    <recommendedName>
        <fullName evidence="4">Osiris 21</fullName>
    </recommendedName>
</protein>
<evidence type="ECO:0000256" key="1">
    <source>
        <dbReference type="SAM" id="Phobius"/>
    </source>
</evidence>
<dbReference type="Proteomes" id="UP001151699">
    <property type="component" value="Chromosome A"/>
</dbReference>
<feature type="transmembrane region" description="Helical" evidence="1">
    <location>
        <begin position="147"/>
        <end position="164"/>
    </location>
</feature>
<accession>A0A9Q0NBT5</accession>
<evidence type="ECO:0000313" key="3">
    <source>
        <dbReference type="Proteomes" id="UP001151699"/>
    </source>
</evidence>
<keyword evidence="1" id="KW-0812">Transmembrane</keyword>
<reference evidence="2" key="1">
    <citation type="submission" date="2022-07" db="EMBL/GenBank/DDBJ databases">
        <authorList>
            <person name="Trinca V."/>
            <person name="Uliana J.V.C."/>
            <person name="Torres T.T."/>
            <person name="Ward R.J."/>
            <person name="Monesi N."/>
        </authorList>
    </citation>
    <scope>NUCLEOTIDE SEQUENCE</scope>
    <source>
        <strain evidence="2">HSMRA1968</strain>
        <tissue evidence="2">Whole embryos</tissue>
    </source>
</reference>
<keyword evidence="1" id="KW-0472">Membrane</keyword>
<proteinExistence type="predicted"/>